<dbReference type="Proteomes" id="UP000199544">
    <property type="component" value="Unassembled WGS sequence"/>
</dbReference>
<name>A0A1G9X8I9_9BACL</name>
<dbReference type="AlphaFoldDB" id="A0A1G9X8I9"/>
<sequence>MKRLTLTDKVEYIEPCFSRSHPALTQAEDTEILKMETSA</sequence>
<gene>
    <name evidence="1" type="ORF">SAMN04488137_2624</name>
</gene>
<accession>A0A1G9X8I9</accession>
<evidence type="ECO:0000313" key="1">
    <source>
        <dbReference type="EMBL" id="SDM92776.1"/>
    </source>
</evidence>
<protein>
    <submittedName>
        <fullName evidence="1">Uncharacterized protein</fullName>
    </submittedName>
</protein>
<organism evidence="1 2">
    <name type="scientific">Fictibacillus solisalsi</name>
    <dbReference type="NCBI Taxonomy" id="459525"/>
    <lineage>
        <taxon>Bacteria</taxon>
        <taxon>Bacillati</taxon>
        <taxon>Bacillota</taxon>
        <taxon>Bacilli</taxon>
        <taxon>Bacillales</taxon>
        <taxon>Fictibacillaceae</taxon>
        <taxon>Fictibacillus</taxon>
    </lineage>
</organism>
<evidence type="ECO:0000313" key="2">
    <source>
        <dbReference type="Proteomes" id="UP000199544"/>
    </source>
</evidence>
<reference evidence="2" key="1">
    <citation type="submission" date="2016-10" db="EMBL/GenBank/DDBJ databases">
        <authorList>
            <person name="Varghese N."/>
            <person name="Submissions S."/>
        </authorList>
    </citation>
    <scope>NUCLEOTIDE SEQUENCE [LARGE SCALE GENOMIC DNA]</scope>
    <source>
        <strain evidence="2">CGMCC 1.6854</strain>
    </source>
</reference>
<dbReference type="EMBL" id="FNHW01000001">
    <property type="protein sequence ID" value="SDM92776.1"/>
    <property type="molecule type" value="Genomic_DNA"/>
</dbReference>
<proteinExistence type="predicted"/>
<keyword evidence="2" id="KW-1185">Reference proteome</keyword>